<feature type="region of interest" description="Disordered" evidence="1">
    <location>
        <begin position="414"/>
        <end position="434"/>
    </location>
</feature>
<protein>
    <submittedName>
        <fullName evidence="2">Uncharacterized protein</fullName>
    </submittedName>
</protein>
<dbReference type="EMBL" id="JASSZA010000006">
    <property type="protein sequence ID" value="KAK2108027.1"/>
    <property type="molecule type" value="Genomic_DNA"/>
</dbReference>
<sequence length="434" mass="44934">MAVNQALPLHAGALGPGRPPHRFHPPSPAAAASHCRGSFGMVLLFPVLPRPGPASLSPCVDGNFPRARESAGNPLPTTFHRRWLLFQLTVPCLIAAVSWVQCVMTGGPPGNSRAPLLRPGAPEGSFSGALRARPLSRKAAQEPPVPELAGPQRASGAFTHSRQELESTQSGVDSQGGSAQRCGQLGWLSTAVWTSPPQPGWLSTAVWTAGVAQHSGVDSRGGSAQRCGHPHHSRGGSAQRCGQPGWLSTAVWTAGVAQHSGVDIPTTAGVAQHSGVDSRGGSAQRCGQLGWLSTAVWTSSPQPGWLSTAVWTAGVAQHSGVDIPTTAGVAQHSGVDSQGGSAQRCGQPGWLSTAVWTAGVAQHSGVDIPTTAGVAQHSGVDSRGGSAQWCGQLGWLSTERSRLLEHTLVISKESTHTTHTAHRRTCTAPSHGRH</sequence>
<feature type="compositionally biased region" description="Basic residues" evidence="1">
    <location>
        <begin position="419"/>
        <end position="434"/>
    </location>
</feature>
<keyword evidence="3" id="KW-1185">Reference proteome</keyword>
<name>A0ABQ9VFK4_SAGOE</name>
<evidence type="ECO:0000256" key="1">
    <source>
        <dbReference type="SAM" id="MobiDB-lite"/>
    </source>
</evidence>
<gene>
    <name evidence="2" type="ORF">P7K49_013192</name>
</gene>
<feature type="region of interest" description="Disordered" evidence="1">
    <location>
        <begin position="215"/>
        <end position="242"/>
    </location>
</feature>
<proteinExistence type="predicted"/>
<organism evidence="2 3">
    <name type="scientific">Saguinus oedipus</name>
    <name type="common">Cotton-top tamarin</name>
    <name type="synonym">Oedipomidas oedipus</name>
    <dbReference type="NCBI Taxonomy" id="9490"/>
    <lineage>
        <taxon>Eukaryota</taxon>
        <taxon>Metazoa</taxon>
        <taxon>Chordata</taxon>
        <taxon>Craniata</taxon>
        <taxon>Vertebrata</taxon>
        <taxon>Euteleostomi</taxon>
        <taxon>Mammalia</taxon>
        <taxon>Eutheria</taxon>
        <taxon>Euarchontoglires</taxon>
        <taxon>Primates</taxon>
        <taxon>Haplorrhini</taxon>
        <taxon>Platyrrhini</taxon>
        <taxon>Cebidae</taxon>
        <taxon>Callitrichinae</taxon>
        <taxon>Saguinus</taxon>
    </lineage>
</organism>
<comment type="caution">
    <text evidence="2">The sequence shown here is derived from an EMBL/GenBank/DDBJ whole genome shotgun (WGS) entry which is preliminary data.</text>
</comment>
<accession>A0ABQ9VFK4</accession>
<evidence type="ECO:0000313" key="3">
    <source>
        <dbReference type="Proteomes" id="UP001266305"/>
    </source>
</evidence>
<feature type="region of interest" description="Disordered" evidence="1">
    <location>
        <begin position="110"/>
        <end position="179"/>
    </location>
</feature>
<reference evidence="2 3" key="1">
    <citation type="submission" date="2023-05" db="EMBL/GenBank/DDBJ databases">
        <title>B98-5 Cell Line De Novo Hybrid Assembly: An Optical Mapping Approach.</title>
        <authorList>
            <person name="Kananen K."/>
            <person name="Auerbach J.A."/>
            <person name="Kautto E."/>
            <person name="Blachly J.S."/>
        </authorList>
    </citation>
    <scope>NUCLEOTIDE SEQUENCE [LARGE SCALE GENOMIC DNA]</scope>
    <source>
        <strain evidence="2">B95-8</strain>
        <tissue evidence="2">Cell line</tissue>
    </source>
</reference>
<dbReference type="Proteomes" id="UP001266305">
    <property type="component" value="Unassembled WGS sequence"/>
</dbReference>
<feature type="compositionally biased region" description="Polar residues" evidence="1">
    <location>
        <begin position="166"/>
        <end position="178"/>
    </location>
</feature>
<evidence type="ECO:0000313" key="2">
    <source>
        <dbReference type="EMBL" id="KAK2108027.1"/>
    </source>
</evidence>